<keyword evidence="5" id="KW-1185">Reference proteome</keyword>
<dbReference type="Proteomes" id="UP001519295">
    <property type="component" value="Unassembled WGS sequence"/>
</dbReference>
<dbReference type="SUPFAM" id="SSF55464">
    <property type="entry name" value="Origin of replication-binding domain, RBD-like"/>
    <property type="match status" value="1"/>
</dbReference>
<dbReference type="Pfam" id="PF08751">
    <property type="entry name" value="TrwC"/>
    <property type="match status" value="1"/>
</dbReference>
<dbReference type="PANTHER" id="PTHR43788:SF6">
    <property type="entry name" value="DNA HELICASE B"/>
    <property type="match status" value="1"/>
</dbReference>
<dbReference type="InterPro" id="IPR014862">
    <property type="entry name" value="TrwC"/>
</dbReference>
<sequence length="1096" mass="117042">MQDKAGYVRVGHHGGSAGRWADAHAFTVGSFFQHDSRDRDPQLHIHNAILNRIQGPDGLWRTLDSRAIHRWRAGAGAVGERTTEERLAHTIGTLVATRPDGKSREVVGVSAEAMSLISTRRHAVTAKQAELIEAFETRYGRAPNGVERDRLAQQATLATRAAKSHDGETREQMLDRVNSRLRADIAGGLGQIADTALAARRDGVEPMAFNPQVVIEIALEDVKARKSGWTRSDLTRAINAALPDYLGAPDGDQITELLDQLTDRALKHAVAIESERPATELLPAGLRLANGESAYIAPGGRVYSTPDQVRSERILLAATTARDGAALSPQAADRFLDRLRAGGIELGADQAAAVRGILASGARVETLVGPAGTGKSYVVGTLAQAWTDPALRHNPGPGRVFGLATSQAATDVLSAEGLTARNVAAWLGTQQRLHTAAAEQPRRPEDEAWRLREGDLVVVDESAMTDTAALSAVHQHAERAGAKLLLVGDHRQLAAVGAGGGMELLAAAGSSYELTDARRFTQPWERDASLRLRAGDESVLRDYHRQGRILDAGTRDTAQDSAARAWVADTLAGCRSLLLVDTNEQAAQVCAQIRTELVRLGRVEERGVLLGLQGTYAGVGDLVQARHNAWHLNGYEGNRRAVRNRDDFRVTALRPDGALEVTTDLTGLGGDTGVGERFVLPGSYVAEHVALGYAGTVHTAQGATVDTTHSVVTQTTNPNALYVGMSRGRAANTAHVATRSAPEDPADGSTRRHELHRDPVAVLAGILDTHDHATPKSALAIATESADQAGSARTAAELFADAAQLAATERTARCLDRLVADGALTDQQRARIAAEDGTGSLTRVLRRAEIAGQDPDRVLADAVERGRLTGSRNLSNVVYSRIRDTHRFDPGGDTWADWTPRTDNPEWNDYLAGLARAAEQSTRELGDAAAADPATWATNAFGLVPADAVDRAVWSLKVGRVAAVRELTGHETSDDALGAAPSPGQVEAFAAYRAAWRELGRPDIDREHLELSNGQLRMRVRAYDRELAAAPRYVANELAGTRQAAAAQTHDAVLRRAEADAATDPGRQAQLATEADQLDDLATAFANTGRATPGGR</sequence>
<dbReference type="CDD" id="cd18809">
    <property type="entry name" value="SF1_C_RecD"/>
    <property type="match status" value="1"/>
</dbReference>
<dbReference type="Gene3D" id="3.40.50.300">
    <property type="entry name" value="P-loop containing nucleotide triphosphate hydrolases"/>
    <property type="match status" value="2"/>
</dbReference>
<dbReference type="PANTHER" id="PTHR43788">
    <property type="entry name" value="DNA2/NAM7 HELICASE FAMILY MEMBER"/>
    <property type="match status" value="1"/>
</dbReference>
<dbReference type="EMBL" id="JAGINU010000001">
    <property type="protein sequence ID" value="MBP2366757.1"/>
    <property type="molecule type" value="Genomic_DNA"/>
</dbReference>
<dbReference type="InterPro" id="IPR050534">
    <property type="entry name" value="Coronavir_polyprotein_1ab"/>
</dbReference>
<dbReference type="SUPFAM" id="SSF52540">
    <property type="entry name" value="P-loop containing nucleoside triphosphate hydrolases"/>
    <property type="match status" value="2"/>
</dbReference>
<evidence type="ECO:0000256" key="2">
    <source>
        <dbReference type="ARBA" id="ARBA00022840"/>
    </source>
</evidence>
<feature type="domain" description="TrwC relaxase" evidence="3">
    <location>
        <begin position="2"/>
        <end position="178"/>
    </location>
</feature>
<evidence type="ECO:0000313" key="4">
    <source>
        <dbReference type="EMBL" id="MBP2366757.1"/>
    </source>
</evidence>
<keyword evidence="2" id="KW-0067">ATP-binding</keyword>
<proteinExistence type="predicted"/>
<protein>
    <recommendedName>
        <fullName evidence="3">TrwC relaxase domain-containing protein</fullName>
    </recommendedName>
</protein>
<gene>
    <name evidence="4" type="ORF">JOF36_002453</name>
</gene>
<comment type="caution">
    <text evidence="4">The sequence shown here is derived from an EMBL/GenBank/DDBJ whole genome shotgun (WGS) entry which is preliminary data.</text>
</comment>
<name>A0ABS4VS52_9PSEU</name>
<dbReference type="InterPro" id="IPR027417">
    <property type="entry name" value="P-loop_NTPase"/>
</dbReference>
<keyword evidence="1" id="KW-0547">Nucleotide-binding</keyword>
<dbReference type="RefSeq" id="WP_210026845.1">
    <property type="nucleotide sequence ID" value="NZ_JAGINU010000001.1"/>
</dbReference>
<accession>A0ABS4VS52</accession>
<dbReference type="Pfam" id="PF13604">
    <property type="entry name" value="AAA_30"/>
    <property type="match status" value="1"/>
</dbReference>
<dbReference type="Gene3D" id="2.30.30.940">
    <property type="match status" value="1"/>
</dbReference>
<organism evidence="4 5">
    <name type="scientific">Pseudonocardia parietis</name>
    <dbReference type="NCBI Taxonomy" id="570936"/>
    <lineage>
        <taxon>Bacteria</taxon>
        <taxon>Bacillati</taxon>
        <taxon>Actinomycetota</taxon>
        <taxon>Actinomycetes</taxon>
        <taxon>Pseudonocardiales</taxon>
        <taxon>Pseudonocardiaceae</taxon>
        <taxon>Pseudonocardia</taxon>
    </lineage>
</organism>
<reference evidence="4 5" key="1">
    <citation type="submission" date="2021-03" db="EMBL/GenBank/DDBJ databases">
        <title>Sequencing the genomes of 1000 actinobacteria strains.</title>
        <authorList>
            <person name="Klenk H.-P."/>
        </authorList>
    </citation>
    <scope>NUCLEOTIDE SEQUENCE [LARGE SCALE GENOMIC DNA]</scope>
    <source>
        <strain evidence="4 5">DSM 45256</strain>
    </source>
</reference>
<evidence type="ECO:0000256" key="1">
    <source>
        <dbReference type="ARBA" id="ARBA00022741"/>
    </source>
</evidence>
<evidence type="ECO:0000259" key="3">
    <source>
        <dbReference type="Pfam" id="PF08751"/>
    </source>
</evidence>
<evidence type="ECO:0000313" key="5">
    <source>
        <dbReference type="Proteomes" id="UP001519295"/>
    </source>
</evidence>